<dbReference type="Pfam" id="PF03734">
    <property type="entry name" value="YkuD"/>
    <property type="match status" value="1"/>
</dbReference>
<reference evidence="10 11" key="1">
    <citation type="submission" date="2016-10" db="EMBL/GenBank/DDBJ databases">
        <authorList>
            <person name="de Groot N.N."/>
        </authorList>
    </citation>
    <scope>NUCLEOTIDE SEQUENCE [LARGE SCALE GENOMIC DNA]</scope>
    <source>
        <strain evidence="10 11">S5-249</strain>
    </source>
</reference>
<dbReference type="SUPFAM" id="SSF141523">
    <property type="entry name" value="L,D-transpeptidase catalytic domain-like"/>
    <property type="match status" value="1"/>
</dbReference>
<dbReference type="InterPro" id="IPR038063">
    <property type="entry name" value="Transpep_catalytic_dom"/>
</dbReference>
<feature type="chain" id="PRO_5011436562" evidence="8">
    <location>
        <begin position="25"/>
        <end position="341"/>
    </location>
</feature>
<evidence type="ECO:0000256" key="2">
    <source>
        <dbReference type="ARBA" id="ARBA00005992"/>
    </source>
</evidence>
<feature type="domain" description="L,D-TPase catalytic" evidence="9">
    <location>
        <begin position="208"/>
        <end position="340"/>
    </location>
</feature>
<evidence type="ECO:0000313" key="11">
    <source>
        <dbReference type="Proteomes" id="UP000198824"/>
    </source>
</evidence>
<dbReference type="PROSITE" id="PS52029">
    <property type="entry name" value="LD_TPASE"/>
    <property type="match status" value="1"/>
</dbReference>
<dbReference type="InterPro" id="IPR036366">
    <property type="entry name" value="PGBDSf"/>
</dbReference>
<gene>
    <name evidence="10" type="ORF">SAMN05192580_1133</name>
</gene>
<proteinExistence type="inferred from homology"/>
<keyword evidence="10" id="KW-0449">Lipoprotein</keyword>
<name>A0A1I6JZX6_9SPHN</name>
<dbReference type="PANTHER" id="PTHR30582:SF30">
    <property type="entry name" value="BLR4375 PROTEIN"/>
    <property type="match status" value="1"/>
</dbReference>
<organism evidence="10 11">
    <name type="scientific">Sphingomonas jatrophae</name>
    <dbReference type="NCBI Taxonomy" id="1166337"/>
    <lineage>
        <taxon>Bacteria</taxon>
        <taxon>Pseudomonadati</taxon>
        <taxon>Pseudomonadota</taxon>
        <taxon>Alphaproteobacteria</taxon>
        <taxon>Sphingomonadales</taxon>
        <taxon>Sphingomonadaceae</taxon>
        <taxon>Sphingomonas</taxon>
    </lineage>
</organism>
<dbReference type="GO" id="GO:0005576">
    <property type="term" value="C:extracellular region"/>
    <property type="evidence" value="ECO:0007669"/>
    <property type="project" value="TreeGrafter"/>
</dbReference>
<dbReference type="UniPathway" id="UPA00219"/>
<feature type="active site" description="Nucleophile" evidence="7">
    <location>
        <position position="316"/>
    </location>
</feature>
<dbReference type="EMBL" id="FOZG01000001">
    <property type="protein sequence ID" value="SFR84418.1"/>
    <property type="molecule type" value="Genomic_DNA"/>
</dbReference>
<dbReference type="PANTHER" id="PTHR30582">
    <property type="entry name" value="L,D-TRANSPEPTIDASE"/>
    <property type="match status" value="1"/>
</dbReference>
<evidence type="ECO:0000256" key="7">
    <source>
        <dbReference type="PROSITE-ProRule" id="PRU01373"/>
    </source>
</evidence>
<evidence type="ECO:0000256" key="4">
    <source>
        <dbReference type="ARBA" id="ARBA00022960"/>
    </source>
</evidence>
<evidence type="ECO:0000256" key="6">
    <source>
        <dbReference type="ARBA" id="ARBA00023316"/>
    </source>
</evidence>
<feature type="signal peptide" evidence="8">
    <location>
        <begin position="1"/>
        <end position="24"/>
    </location>
</feature>
<evidence type="ECO:0000256" key="3">
    <source>
        <dbReference type="ARBA" id="ARBA00022679"/>
    </source>
</evidence>
<dbReference type="STRING" id="1166337.SAMN05192580_1133"/>
<keyword evidence="4 7" id="KW-0133">Cell shape</keyword>
<comment type="similarity">
    <text evidence="2">Belongs to the YkuD family.</text>
</comment>
<keyword evidence="6 7" id="KW-0961">Cell wall biogenesis/degradation</keyword>
<dbReference type="InterPro" id="IPR050979">
    <property type="entry name" value="LD-transpeptidase"/>
</dbReference>
<dbReference type="RefSeq" id="WP_093311984.1">
    <property type="nucleotide sequence ID" value="NZ_FOZG01000001.1"/>
</dbReference>
<evidence type="ECO:0000256" key="1">
    <source>
        <dbReference type="ARBA" id="ARBA00004752"/>
    </source>
</evidence>
<keyword evidence="8" id="KW-0732">Signal</keyword>
<keyword evidence="3" id="KW-0808">Transferase</keyword>
<dbReference type="GO" id="GO:0008360">
    <property type="term" value="P:regulation of cell shape"/>
    <property type="evidence" value="ECO:0007669"/>
    <property type="project" value="UniProtKB-UniRule"/>
</dbReference>
<dbReference type="GO" id="GO:0016740">
    <property type="term" value="F:transferase activity"/>
    <property type="evidence" value="ECO:0007669"/>
    <property type="project" value="UniProtKB-KW"/>
</dbReference>
<dbReference type="InterPro" id="IPR002477">
    <property type="entry name" value="Peptidoglycan-bd-like"/>
</dbReference>
<dbReference type="InterPro" id="IPR005490">
    <property type="entry name" value="LD_TPept_cat_dom"/>
</dbReference>
<dbReference type="Pfam" id="PF01471">
    <property type="entry name" value="PG_binding_1"/>
    <property type="match status" value="1"/>
</dbReference>
<dbReference type="AlphaFoldDB" id="A0A1I6JZX6"/>
<dbReference type="CDD" id="cd16913">
    <property type="entry name" value="YkuD_like"/>
    <property type="match status" value="1"/>
</dbReference>
<accession>A0A1I6JZX6</accession>
<evidence type="ECO:0000256" key="5">
    <source>
        <dbReference type="ARBA" id="ARBA00022984"/>
    </source>
</evidence>
<keyword evidence="11" id="KW-1185">Reference proteome</keyword>
<feature type="active site" description="Proton donor/acceptor" evidence="7">
    <location>
        <position position="300"/>
    </location>
</feature>
<dbReference type="SUPFAM" id="SSF47090">
    <property type="entry name" value="PGBD-like"/>
    <property type="match status" value="1"/>
</dbReference>
<dbReference type="OrthoDB" id="9787225at2"/>
<keyword evidence="5 7" id="KW-0573">Peptidoglycan synthesis</keyword>
<evidence type="ECO:0000313" key="10">
    <source>
        <dbReference type="EMBL" id="SFR84418.1"/>
    </source>
</evidence>
<sequence>MKSRFVASLCLVAGTAGLSIAALAQAPAPAAKSTAPAKPAPDMTTLHVQVLLDHLGFGPGVIDGRGGLSTKLALQGFQRARNLPVTGEIDRPTLRALARYKAIRPVRTLKVAQSDIAGPFFQIPDKEADQAKLPALGYANPLERLAERFHTTPETIAALNPGGRVAAGVALRFPNILPASRDYDAKLKPEWRQTLSMLNVSAVQPQGDRIVVDKSEGVLKVFAGEKLLAQFPATMGSEHDPLPLGTWKVQGMSYLPPFHYNPDLFWDASSKDEKALLPPGPNGPVGVIWMDLNKPHYGIHGTPKPETIGRSESHGCIRLTNWDAARVSLMIKPGTPAIFQA</sequence>
<comment type="pathway">
    <text evidence="1 7">Cell wall biogenesis; peptidoglycan biosynthesis.</text>
</comment>
<dbReference type="InterPro" id="IPR036365">
    <property type="entry name" value="PGBD-like_sf"/>
</dbReference>
<evidence type="ECO:0000259" key="9">
    <source>
        <dbReference type="PROSITE" id="PS52029"/>
    </source>
</evidence>
<dbReference type="GO" id="GO:0071972">
    <property type="term" value="F:peptidoglycan L,D-transpeptidase activity"/>
    <property type="evidence" value="ECO:0007669"/>
    <property type="project" value="TreeGrafter"/>
</dbReference>
<dbReference type="GO" id="GO:0071555">
    <property type="term" value="P:cell wall organization"/>
    <property type="evidence" value="ECO:0007669"/>
    <property type="project" value="UniProtKB-UniRule"/>
</dbReference>
<dbReference type="Gene3D" id="1.10.101.10">
    <property type="entry name" value="PGBD-like superfamily/PGBD"/>
    <property type="match status" value="1"/>
</dbReference>
<dbReference type="Proteomes" id="UP000198824">
    <property type="component" value="Unassembled WGS sequence"/>
</dbReference>
<evidence type="ECO:0000256" key="8">
    <source>
        <dbReference type="SAM" id="SignalP"/>
    </source>
</evidence>
<protein>
    <submittedName>
        <fullName evidence="10">Lipoprotein-anchoring transpeptidase ErfK/SrfK</fullName>
    </submittedName>
</protein>
<dbReference type="GO" id="GO:0018104">
    <property type="term" value="P:peptidoglycan-protein cross-linking"/>
    <property type="evidence" value="ECO:0007669"/>
    <property type="project" value="TreeGrafter"/>
</dbReference>
<dbReference type="Gene3D" id="2.40.440.10">
    <property type="entry name" value="L,D-transpeptidase catalytic domain-like"/>
    <property type="match status" value="1"/>
</dbReference>